<reference evidence="2" key="1">
    <citation type="journal article" date="2023" name="Nat. Plants">
        <title>Single-cell RNA sequencing provides a high-resolution roadmap for understanding the multicellular compartmentation of specialized metabolism.</title>
        <authorList>
            <person name="Sun S."/>
            <person name="Shen X."/>
            <person name="Li Y."/>
            <person name="Li Y."/>
            <person name="Wang S."/>
            <person name="Li R."/>
            <person name="Zhang H."/>
            <person name="Shen G."/>
            <person name="Guo B."/>
            <person name="Wei J."/>
            <person name="Xu J."/>
            <person name="St-Pierre B."/>
            <person name="Chen S."/>
            <person name="Sun C."/>
        </authorList>
    </citation>
    <scope>NUCLEOTIDE SEQUENCE [LARGE SCALE GENOMIC DNA]</scope>
</reference>
<evidence type="ECO:0000313" key="1">
    <source>
        <dbReference type="EMBL" id="KAI5669425.1"/>
    </source>
</evidence>
<accession>A0ACC0B9U0</accession>
<dbReference type="EMBL" id="CM044704">
    <property type="protein sequence ID" value="KAI5669425.1"/>
    <property type="molecule type" value="Genomic_DNA"/>
</dbReference>
<gene>
    <name evidence="1" type="ORF">M9H77_19278</name>
</gene>
<proteinExistence type="predicted"/>
<sequence>MREFIKIFSQLKLNLPLCDFLLQVPKYVRQLRDMIMKKDKLCEASAHTLGEECSAFLTKKLSFSFPCTIGSLHVDMALVDLGANINIISSTLFEQLVLDMDDEVDFPIILGRPFLRTSRALIDMEKGKPVLRVGGNEIVFKFPLFPSPLSKVQDTRRKDDEKRRQLSSKVKARFMKNFSKWRMNDKD</sequence>
<organism evidence="1 2">
    <name type="scientific">Catharanthus roseus</name>
    <name type="common">Madagascar periwinkle</name>
    <name type="synonym">Vinca rosea</name>
    <dbReference type="NCBI Taxonomy" id="4058"/>
    <lineage>
        <taxon>Eukaryota</taxon>
        <taxon>Viridiplantae</taxon>
        <taxon>Streptophyta</taxon>
        <taxon>Embryophyta</taxon>
        <taxon>Tracheophyta</taxon>
        <taxon>Spermatophyta</taxon>
        <taxon>Magnoliopsida</taxon>
        <taxon>eudicotyledons</taxon>
        <taxon>Gunneridae</taxon>
        <taxon>Pentapetalae</taxon>
        <taxon>asterids</taxon>
        <taxon>lamiids</taxon>
        <taxon>Gentianales</taxon>
        <taxon>Apocynaceae</taxon>
        <taxon>Rauvolfioideae</taxon>
        <taxon>Vinceae</taxon>
        <taxon>Catharanthinae</taxon>
        <taxon>Catharanthus</taxon>
    </lineage>
</organism>
<protein>
    <submittedName>
        <fullName evidence="1">Uncharacterized protein</fullName>
    </submittedName>
</protein>
<keyword evidence="2" id="KW-1185">Reference proteome</keyword>
<dbReference type="Proteomes" id="UP001060085">
    <property type="component" value="Linkage Group LG04"/>
</dbReference>
<evidence type="ECO:0000313" key="2">
    <source>
        <dbReference type="Proteomes" id="UP001060085"/>
    </source>
</evidence>
<name>A0ACC0B9U0_CATRO</name>
<comment type="caution">
    <text evidence="1">The sequence shown here is derived from an EMBL/GenBank/DDBJ whole genome shotgun (WGS) entry which is preliminary data.</text>
</comment>